<protein>
    <submittedName>
        <fullName evidence="2">CRISPR system precrRNA processing endoribonuclease RAMP protein Cas6</fullName>
    </submittedName>
</protein>
<dbReference type="EMBL" id="QSQR01000010">
    <property type="protein sequence ID" value="RGK45233.1"/>
    <property type="molecule type" value="Genomic_DNA"/>
</dbReference>
<evidence type="ECO:0000259" key="1">
    <source>
        <dbReference type="Pfam" id="PF10040"/>
    </source>
</evidence>
<dbReference type="InterPro" id="IPR019267">
    <property type="entry name" value="CRISPR-assoc_Cas6_C"/>
</dbReference>
<accession>A0A8B2YXL2</accession>
<dbReference type="AlphaFoldDB" id="A0A8B2YXL2"/>
<gene>
    <name evidence="2" type="ORF">DXD09_09355</name>
</gene>
<sequence length="255" mass="29402">MKKIILKCKRYKEIDDCKESVCLHGWLMEIISDQFAEELHQTGTNPLSLQTIHDDETVSFILNLLNEKACSEIEPLIMDDALERIKLRTGEQKEFQILEKRVYEMSEKKLSKIFYANDCNNVLKLKIVTPTAFKTNGKYLFFPDIRMMFQNIMRKYNCIFENTEDVDLELLDEICNKVEIAAYNVRSRRFYLHKAYVNGFQGYLTLVCHGSQTLTNYVAVLLKFAEYSGVGVKTSMGMGAIELLEGVDSVGRKNG</sequence>
<organism evidence="2 3">
    <name type="scientific">Ligilactobacillus ruminis</name>
    <dbReference type="NCBI Taxonomy" id="1623"/>
    <lineage>
        <taxon>Bacteria</taxon>
        <taxon>Bacillati</taxon>
        <taxon>Bacillota</taxon>
        <taxon>Bacilli</taxon>
        <taxon>Lactobacillales</taxon>
        <taxon>Lactobacillaceae</taxon>
        <taxon>Ligilactobacillus</taxon>
    </lineage>
</organism>
<dbReference type="CDD" id="cd21141">
    <property type="entry name" value="Cas6_III-like"/>
    <property type="match status" value="1"/>
</dbReference>
<dbReference type="Pfam" id="PF10040">
    <property type="entry name" value="CRISPR_Cas6"/>
    <property type="match status" value="1"/>
</dbReference>
<dbReference type="RefSeq" id="WP_117643941.1">
    <property type="nucleotide sequence ID" value="NZ_JAQCXN010000035.1"/>
</dbReference>
<proteinExistence type="predicted"/>
<dbReference type="Proteomes" id="UP000260790">
    <property type="component" value="Unassembled WGS sequence"/>
</dbReference>
<reference evidence="2 3" key="1">
    <citation type="submission" date="2018-08" db="EMBL/GenBank/DDBJ databases">
        <title>A genome reference for cultivated species of the human gut microbiota.</title>
        <authorList>
            <person name="Zou Y."/>
            <person name="Xue W."/>
            <person name="Luo G."/>
        </authorList>
    </citation>
    <scope>NUCLEOTIDE SEQUENCE [LARGE SCALE GENOMIC DNA]</scope>
    <source>
        <strain evidence="2 3">TF10-9AT</strain>
    </source>
</reference>
<feature type="domain" description="CRISPR-associated protein Cas6 C-terminal" evidence="1">
    <location>
        <begin position="125"/>
        <end position="241"/>
    </location>
</feature>
<evidence type="ECO:0000313" key="2">
    <source>
        <dbReference type="EMBL" id="RGK45233.1"/>
    </source>
</evidence>
<comment type="caution">
    <text evidence="2">The sequence shown here is derived from an EMBL/GenBank/DDBJ whole genome shotgun (WGS) entry which is preliminary data.</text>
</comment>
<evidence type="ECO:0000313" key="3">
    <source>
        <dbReference type="Proteomes" id="UP000260790"/>
    </source>
</evidence>
<name>A0A8B2YXL2_9LACO</name>
<dbReference type="Gene3D" id="3.30.70.1900">
    <property type="match status" value="1"/>
</dbReference>